<dbReference type="Bgee" id="WBGene00010372">
    <property type="expression patterns" value="Expressed in larva and 2 other cell types or tissues"/>
</dbReference>
<reference evidence="1 2" key="1">
    <citation type="journal article" date="1998" name="Science">
        <title>Genome sequence of the nematode C. elegans: a platform for investigating biology.</title>
        <authorList>
            <consortium name="The C. elegans sequencing consortium"/>
            <person name="Sulson J.E."/>
            <person name="Waterston R."/>
        </authorList>
    </citation>
    <scope>NUCLEOTIDE SEQUENCE [LARGE SCALE GENOMIC DNA]</scope>
    <source>
        <strain evidence="1 2">Bristol N2</strain>
    </source>
</reference>
<accession>Q9XXK3</accession>
<dbReference type="Proteomes" id="UP000001940">
    <property type="component" value="Chromosome X"/>
</dbReference>
<evidence type="ECO:0000313" key="1">
    <source>
        <dbReference type="EMBL" id="CAA19426.1"/>
    </source>
</evidence>
<name>Q9XXK3_CAEEL</name>
<dbReference type="eggNOG" id="ENOG502TJ35">
    <property type="taxonomic scope" value="Eukaryota"/>
</dbReference>
<gene>
    <name evidence="1" type="ORF">CELE_H08J19.1</name>
    <name evidence="1 3" type="ORF">H08J19.1</name>
</gene>
<dbReference type="OrthoDB" id="5804327at2759"/>
<sequence length="98" mass="11399">MDYRSPTVSDIHYVLELHGCSKTVMIKAARSIATVEMFVEAKTFGRVAVIFKREYQFFENHVLRDELLFIDFFNGLLDRLQIRTHKPVEGFAVLDMSV</sequence>
<dbReference type="EMBL" id="BX284606">
    <property type="protein sequence ID" value="CAA19426.1"/>
    <property type="molecule type" value="Genomic_DNA"/>
</dbReference>
<dbReference type="HOGENOM" id="CLU_155427_0_0_1"/>
<evidence type="ECO:0000313" key="3">
    <source>
        <dbReference type="WormBase" id="H08J19.1"/>
    </source>
</evidence>
<dbReference type="FunCoup" id="Q9XXK3">
    <property type="interactions" value="811"/>
</dbReference>
<dbReference type="OMA" id="EYQFFEN"/>
<protein>
    <submittedName>
        <fullName evidence="1">DUF3388 domain-containing protein</fullName>
    </submittedName>
</protein>
<dbReference type="AGR" id="WB:WBGene00010372"/>
<dbReference type="GeneID" id="186707"/>
<evidence type="ECO:0000313" key="2">
    <source>
        <dbReference type="Proteomes" id="UP000001940"/>
    </source>
</evidence>
<dbReference type="PaxDb" id="6239-H08J19.1"/>
<dbReference type="CTD" id="186707"/>
<keyword evidence="2" id="KW-1185">Reference proteome</keyword>
<dbReference type="RefSeq" id="NP_510577.1">
    <property type="nucleotide sequence ID" value="NM_078176.1"/>
</dbReference>
<dbReference type="WormBase" id="H08J19.1">
    <property type="protein sequence ID" value="CE18806"/>
    <property type="gene ID" value="WBGene00010372"/>
</dbReference>
<dbReference type="AlphaFoldDB" id="Q9XXK3"/>
<dbReference type="KEGG" id="cel:CELE_H08J19.1"/>
<dbReference type="UCSC" id="H08J19.1">
    <property type="organism name" value="c. elegans"/>
</dbReference>
<organism evidence="1 2">
    <name type="scientific">Caenorhabditis elegans</name>
    <dbReference type="NCBI Taxonomy" id="6239"/>
    <lineage>
        <taxon>Eukaryota</taxon>
        <taxon>Metazoa</taxon>
        <taxon>Ecdysozoa</taxon>
        <taxon>Nematoda</taxon>
        <taxon>Chromadorea</taxon>
        <taxon>Rhabditida</taxon>
        <taxon>Rhabditina</taxon>
        <taxon>Rhabditomorpha</taxon>
        <taxon>Rhabditoidea</taxon>
        <taxon>Rhabditidae</taxon>
        <taxon>Peloderinae</taxon>
        <taxon>Caenorhabditis</taxon>
    </lineage>
</organism>
<proteinExistence type="predicted"/>
<dbReference type="InParanoid" id="Q9XXK3"/>
<dbReference type="PIR" id="T23058">
    <property type="entry name" value="T23058"/>
</dbReference>